<evidence type="ECO:0000313" key="2">
    <source>
        <dbReference type="EMBL" id="GGJ18170.1"/>
    </source>
</evidence>
<comment type="caution">
    <text evidence="2">The sequence shown here is derived from an EMBL/GenBank/DDBJ whole genome shotgun (WGS) entry which is preliminary data.</text>
</comment>
<sequence>MRISGQELPTVAVSFRPRTWRTWIFHVSRPESIAKCPTRRRLLVSGARTRTGRDLLSTETETETDERRGGSPTGLPPLRFAWSRQ</sequence>
<name>A0A917KPE4_9ACTN</name>
<feature type="region of interest" description="Disordered" evidence="1">
    <location>
        <begin position="51"/>
        <end position="85"/>
    </location>
</feature>
<evidence type="ECO:0000256" key="1">
    <source>
        <dbReference type="SAM" id="MobiDB-lite"/>
    </source>
</evidence>
<accession>A0A917KPE4</accession>
<reference evidence="2" key="1">
    <citation type="journal article" date="2014" name="Int. J. Syst. Evol. Microbiol.">
        <title>Complete genome sequence of Corynebacterium casei LMG S-19264T (=DSM 44701T), isolated from a smear-ripened cheese.</title>
        <authorList>
            <consortium name="US DOE Joint Genome Institute (JGI-PGF)"/>
            <person name="Walter F."/>
            <person name="Albersmeier A."/>
            <person name="Kalinowski J."/>
            <person name="Ruckert C."/>
        </authorList>
    </citation>
    <scope>NUCLEOTIDE SEQUENCE</scope>
    <source>
        <strain evidence="2">JCM 3086</strain>
    </source>
</reference>
<protein>
    <submittedName>
        <fullName evidence="2">Uncharacterized protein</fullName>
    </submittedName>
</protein>
<proteinExistence type="predicted"/>
<dbReference type="EMBL" id="BMQA01000008">
    <property type="protein sequence ID" value="GGJ18170.1"/>
    <property type="molecule type" value="Genomic_DNA"/>
</dbReference>
<gene>
    <name evidence="2" type="ORF">GCM10010121_031390</name>
</gene>
<keyword evidence="3" id="KW-1185">Reference proteome</keyword>
<dbReference type="AlphaFoldDB" id="A0A917KPE4"/>
<reference evidence="2" key="2">
    <citation type="submission" date="2020-09" db="EMBL/GenBank/DDBJ databases">
        <authorList>
            <person name="Sun Q."/>
            <person name="Ohkuma M."/>
        </authorList>
    </citation>
    <scope>NUCLEOTIDE SEQUENCE</scope>
    <source>
        <strain evidence="2">JCM 3086</strain>
    </source>
</reference>
<evidence type="ECO:0000313" key="3">
    <source>
        <dbReference type="Proteomes" id="UP000657574"/>
    </source>
</evidence>
<dbReference type="Proteomes" id="UP000657574">
    <property type="component" value="Unassembled WGS sequence"/>
</dbReference>
<organism evidence="2 3">
    <name type="scientific">Streptomyces brasiliensis</name>
    <dbReference type="NCBI Taxonomy" id="1954"/>
    <lineage>
        <taxon>Bacteria</taxon>
        <taxon>Bacillati</taxon>
        <taxon>Actinomycetota</taxon>
        <taxon>Actinomycetes</taxon>
        <taxon>Kitasatosporales</taxon>
        <taxon>Streptomycetaceae</taxon>
        <taxon>Streptomyces</taxon>
    </lineage>
</organism>